<dbReference type="Pfam" id="PF13671">
    <property type="entry name" value="AAA_33"/>
    <property type="match status" value="1"/>
</dbReference>
<organism evidence="1 2">
    <name type="scientific">Undibacterium squillarum</name>
    <dbReference type="NCBI Taxonomy" id="1131567"/>
    <lineage>
        <taxon>Bacteria</taxon>
        <taxon>Pseudomonadati</taxon>
        <taxon>Pseudomonadota</taxon>
        <taxon>Betaproteobacteria</taxon>
        <taxon>Burkholderiales</taxon>
        <taxon>Oxalobacteraceae</taxon>
        <taxon>Undibacterium</taxon>
    </lineage>
</organism>
<comment type="caution">
    <text evidence="1">The sequence shown here is derived from an EMBL/GenBank/DDBJ whole genome shotgun (WGS) entry which is preliminary data.</text>
</comment>
<evidence type="ECO:0000313" key="1">
    <source>
        <dbReference type="EMBL" id="GGX31403.1"/>
    </source>
</evidence>
<dbReference type="EMBL" id="BMYU01000001">
    <property type="protein sequence ID" value="GGX31403.1"/>
    <property type="molecule type" value="Genomic_DNA"/>
</dbReference>
<dbReference type="Proteomes" id="UP000653343">
    <property type="component" value="Unassembled WGS sequence"/>
</dbReference>
<evidence type="ECO:0008006" key="3">
    <source>
        <dbReference type="Google" id="ProtNLM"/>
    </source>
</evidence>
<gene>
    <name evidence="1" type="ORF">GCM10010946_05650</name>
</gene>
<dbReference type="InterPro" id="IPR027417">
    <property type="entry name" value="P-loop_NTPase"/>
</dbReference>
<dbReference type="SUPFAM" id="SSF52540">
    <property type="entry name" value="P-loop containing nucleoside triphosphate hydrolases"/>
    <property type="match status" value="1"/>
</dbReference>
<reference evidence="2" key="1">
    <citation type="journal article" date="2019" name="Int. J. Syst. Evol. Microbiol.">
        <title>The Global Catalogue of Microorganisms (GCM) 10K type strain sequencing project: providing services to taxonomists for standard genome sequencing and annotation.</title>
        <authorList>
            <consortium name="The Broad Institute Genomics Platform"/>
            <consortium name="The Broad Institute Genome Sequencing Center for Infectious Disease"/>
            <person name="Wu L."/>
            <person name="Ma J."/>
        </authorList>
    </citation>
    <scope>NUCLEOTIDE SEQUENCE [LARGE SCALE GENOMIC DNA]</scope>
    <source>
        <strain evidence="2">KCTC 23917</strain>
    </source>
</reference>
<proteinExistence type="predicted"/>
<dbReference type="Gene3D" id="3.40.50.300">
    <property type="entry name" value="P-loop containing nucleotide triphosphate hydrolases"/>
    <property type="match status" value="1"/>
</dbReference>
<keyword evidence="2" id="KW-1185">Reference proteome</keyword>
<sequence>MPMVYLIEGPVGAGKSRFSAQLANEKQAVHLALDQWFVALFSPDRPQTDVVNWYLARKERLLQTLWWHAQQILASGQDVILEMGLIQAEQRQAFCRQIIAAGFPLTMHVLDASQEVRWQRVQQRNRERGPTYAMQVTETVFEIASQMWQAPDEDECREFDIRFYFSDTLPASAL</sequence>
<name>A0ABQ2XT36_9BURK</name>
<evidence type="ECO:0000313" key="2">
    <source>
        <dbReference type="Proteomes" id="UP000653343"/>
    </source>
</evidence>
<protein>
    <recommendedName>
        <fullName evidence="3">Kinase</fullName>
    </recommendedName>
</protein>
<accession>A0ABQ2XT36</accession>